<keyword evidence="4 8" id="KW-1133">Transmembrane helix</keyword>
<dbReference type="RefSeq" id="XP_015266551.1">
    <property type="nucleotide sequence ID" value="XM_015411065.1"/>
</dbReference>
<dbReference type="PANTHER" id="PTHR12745">
    <property type="entry name" value="SUPPRESSION OF TUMORIGENICITY 7"/>
    <property type="match status" value="1"/>
</dbReference>
<evidence type="ECO:0000256" key="1">
    <source>
        <dbReference type="ARBA" id="ARBA00004141"/>
    </source>
</evidence>
<evidence type="ECO:0000256" key="3">
    <source>
        <dbReference type="ARBA" id="ARBA00022692"/>
    </source>
</evidence>
<comment type="similarity">
    <text evidence="2">Belongs to the ST7 family.</text>
</comment>
<name>A0ABM1JYL4_GEKJA</name>
<sequence>MAESGPVDGDEAPSSSSSSSSEASGACPGRWERLRLAAGPWARTVALVAVLGLLYFLRGPLRLRDNLVAVTVFLSTLTPKFYVALTGTSSLISGLIFIFEWWYFRKYGTSFIEQVSVSHLRPLIGGAESNSSPQSSFSASNGESETNRQSLSECKVWRNPLNLFRGAEYSRYTWVTGKEPLTYYDMNLSAQDHQTFFTCETDSLRPSDAVMQKAWRERNPQARIKAAYQALELNNECATAYVLLAEEEATTIVDAEKYFRQALRAGENVYRKSQHCGSQSPQHEAQLRRDTNVLVYVKRRLAMCSRKLGKIKEAVKMMRDLMKEFPLLSVLNIHENLLEALLELQAYADVQAVLAKYDDISLPKSAAICYTAALLKARAVSDRFSPETASRRGLSTAEINAVEAIHRAVEFNPHVPKYLLEMKSLILPPEHILKRGDSEAVAYAFFHLQHWKRIEGALNLLHCTWEGTFRMIPYPLEKGHLFYPYPSCTETADRELLPTFHDVSVYPQKELPFFIHFTAGLCSFTAMLALLTHQFPELMVIFAKAFFGTLLSPLSFMMEKIERLMPAGLWHQLTQI</sequence>
<evidence type="ECO:0000256" key="8">
    <source>
        <dbReference type="SAM" id="Phobius"/>
    </source>
</evidence>
<dbReference type="Proteomes" id="UP000694871">
    <property type="component" value="Unplaced"/>
</dbReference>
<feature type="region of interest" description="Disordered" evidence="7">
    <location>
        <begin position="1"/>
        <end position="26"/>
    </location>
</feature>
<comment type="subcellular location">
    <subcellularLocation>
        <location evidence="1">Membrane</location>
        <topology evidence="1">Multi-pass membrane protein</topology>
    </subcellularLocation>
</comment>
<dbReference type="Gene3D" id="1.25.40.10">
    <property type="entry name" value="Tetratricopeptide repeat domain"/>
    <property type="match status" value="1"/>
</dbReference>
<evidence type="ECO:0000256" key="4">
    <source>
        <dbReference type="ARBA" id="ARBA00022989"/>
    </source>
</evidence>
<keyword evidence="5 8" id="KW-0472">Membrane</keyword>
<keyword evidence="9" id="KW-1185">Reference proteome</keyword>
<dbReference type="Pfam" id="PF04184">
    <property type="entry name" value="ST7"/>
    <property type="match status" value="1"/>
</dbReference>
<dbReference type="InterPro" id="IPR007311">
    <property type="entry name" value="ST7"/>
</dbReference>
<dbReference type="GeneID" id="107110303"/>
<gene>
    <name evidence="10" type="primary">ST7L</name>
</gene>
<feature type="transmembrane region" description="Helical" evidence="8">
    <location>
        <begin position="40"/>
        <end position="61"/>
    </location>
</feature>
<dbReference type="CDD" id="cd11557">
    <property type="entry name" value="ST7"/>
    <property type="match status" value="1"/>
</dbReference>
<organism evidence="9 10">
    <name type="scientific">Gekko japonicus</name>
    <name type="common">Schlegel's Japanese gecko</name>
    <dbReference type="NCBI Taxonomy" id="146911"/>
    <lineage>
        <taxon>Eukaryota</taxon>
        <taxon>Metazoa</taxon>
        <taxon>Chordata</taxon>
        <taxon>Craniata</taxon>
        <taxon>Vertebrata</taxon>
        <taxon>Euteleostomi</taxon>
        <taxon>Lepidosauria</taxon>
        <taxon>Squamata</taxon>
        <taxon>Bifurcata</taxon>
        <taxon>Gekkota</taxon>
        <taxon>Gekkonidae</taxon>
        <taxon>Gekkoninae</taxon>
        <taxon>Gekko</taxon>
    </lineage>
</organism>
<feature type="transmembrane region" description="Helical" evidence="8">
    <location>
        <begin position="81"/>
        <end position="104"/>
    </location>
</feature>
<evidence type="ECO:0000256" key="6">
    <source>
        <dbReference type="ARBA" id="ARBA00039262"/>
    </source>
</evidence>
<evidence type="ECO:0000313" key="10">
    <source>
        <dbReference type="RefSeq" id="XP_015266551.1"/>
    </source>
</evidence>
<keyword evidence="3 8" id="KW-0812">Transmembrane</keyword>
<dbReference type="InterPro" id="IPR011990">
    <property type="entry name" value="TPR-like_helical_dom_sf"/>
</dbReference>
<protein>
    <recommendedName>
        <fullName evidence="6">Suppressor of tumorigenicity 7 protein-like</fullName>
    </recommendedName>
</protein>
<accession>A0ABM1JYL4</accession>
<evidence type="ECO:0000313" key="9">
    <source>
        <dbReference type="Proteomes" id="UP000694871"/>
    </source>
</evidence>
<evidence type="ECO:0000256" key="7">
    <source>
        <dbReference type="SAM" id="MobiDB-lite"/>
    </source>
</evidence>
<evidence type="ECO:0000256" key="2">
    <source>
        <dbReference type="ARBA" id="ARBA00009751"/>
    </source>
</evidence>
<reference evidence="10" key="1">
    <citation type="submission" date="2025-08" db="UniProtKB">
        <authorList>
            <consortium name="RefSeq"/>
        </authorList>
    </citation>
    <scope>IDENTIFICATION</scope>
</reference>
<evidence type="ECO:0000256" key="5">
    <source>
        <dbReference type="ARBA" id="ARBA00023136"/>
    </source>
</evidence>
<dbReference type="PANTHER" id="PTHR12745:SF4">
    <property type="entry name" value="SUPPRESSOR OF TUMORIGENICITY 7 PROTEIN-LIKE"/>
    <property type="match status" value="1"/>
</dbReference>
<proteinExistence type="inferred from homology"/>